<evidence type="ECO:0000256" key="1">
    <source>
        <dbReference type="SAM" id="Coils"/>
    </source>
</evidence>
<dbReference type="InParanoid" id="A0A1S3J9H6"/>
<dbReference type="GeneID" id="106171199"/>
<dbReference type="Pfam" id="PF13676">
    <property type="entry name" value="TIR_2"/>
    <property type="match status" value="1"/>
</dbReference>
<dbReference type="PROSITE" id="PS50104">
    <property type="entry name" value="TIR"/>
    <property type="match status" value="1"/>
</dbReference>
<evidence type="ECO:0000313" key="4">
    <source>
        <dbReference type="RefSeq" id="XP_013406871.1"/>
    </source>
</evidence>
<reference evidence="4" key="1">
    <citation type="submission" date="2025-08" db="UniProtKB">
        <authorList>
            <consortium name="RefSeq"/>
        </authorList>
    </citation>
    <scope>IDENTIFICATION</scope>
    <source>
        <tissue evidence="4">Gonads</tissue>
    </source>
</reference>
<dbReference type="AlphaFoldDB" id="A0A1S3J9H6"/>
<accession>A0A1S3J9H6</accession>
<dbReference type="Gene3D" id="3.40.50.10140">
    <property type="entry name" value="Toll/interleukin-1 receptor homology (TIR) domain"/>
    <property type="match status" value="2"/>
</dbReference>
<keyword evidence="3" id="KW-1185">Reference proteome</keyword>
<feature type="coiled-coil region" evidence="1">
    <location>
        <begin position="340"/>
        <end position="374"/>
    </location>
</feature>
<dbReference type="RefSeq" id="XP_013406871.1">
    <property type="nucleotide sequence ID" value="XM_013551417.1"/>
</dbReference>
<name>A0A1S3J9H6_LINAN</name>
<evidence type="ECO:0000259" key="2">
    <source>
        <dbReference type="PROSITE" id="PS50104"/>
    </source>
</evidence>
<feature type="domain" description="TIR" evidence="2">
    <location>
        <begin position="207"/>
        <end position="361"/>
    </location>
</feature>
<sequence length="391" mass="43744">METDSYQYDANLAHHSDDEEVVDEVRGQFESNRVCFCEPPLPGSVKIQSMCESVEITRRTVSIFFKTSLGSPFKVEPFKVTSNVAFGVAEKGKEGVMIPVTTDVDPKSLPPPCDTMQCIHFQSHDFIPKLADVIKGPADAPLYGQLRNENENMKREIAALRQQLEDSTALNRRLQAEVMTADAPRQFVCEPNKLYRLAHSSMETDSYQCDVYLAHDSDDEEVVDEVRGKLEFSGVRCSEPALAGTSIIKSDNDPVKTAKRTVPFFSKNSLESKLFMMTCDVALIEANERKEDVMIPVTIDVDPKSLPPPYGTLNCIPYKSQDFIQKLIDAIKGPTDPPFYGQLRDENENLKRELAALRQQLEDSTSLNRRVQAELDAAAALMQFVCESEGT</sequence>
<feature type="coiled-coil region" evidence="1">
    <location>
        <begin position="143"/>
        <end position="177"/>
    </location>
</feature>
<gene>
    <name evidence="4" type="primary">LOC106171199</name>
</gene>
<dbReference type="SUPFAM" id="SSF52200">
    <property type="entry name" value="Toll/Interleukin receptor TIR domain"/>
    <property type="match status" value="2"/>
</dbReference>
<protein>
    <submittedName>
        <fullName evidence="4">Uncharacterized protein LOC106171199</fullName>
    </submittedName>
</protein>
<dbReference type="GO" id="GO:0007165">
    <property type="term" value="P:signal transduction"/>
    <property type="evidence" value="ECO:0007669"/>
    <property type="project" value="InterPro"/>
</dbReference>
<evidence type="ECO:0000313" key="3">
    <source>
        <dbReference type="Proteomes" id="UP000085678"/>
    </source>
</evidence>
<dbReference type="InterPro" id="IPR035897">
    <property type="entry name" value="Toll_tir_struct_dom_sf"/>
</dbReference>
<dbReference type="InterPro" id="IPR000157">
    <property type="entry name" value="TIR_dom"/>
</dbReference>
<dbReference type="KEGG" id="lak:106171199"/>
<organism evidence="3 4">
    <name type="scientific">Lingula anatina</name>
    <name type="common">Brachiopod</name>
    <name type="synonym">Lingula unguis</name>
    <dbReference type="NCBI Taxonomy" id="7574"/>
    <lineage>
        <taxon>Eukaryota</taxon>
        <taxon>Metazoa</taxon>
        <taxon>Spiralia</taxon>
        <taxon>Lophotrochozoa</taxon>
        <taxon>Brachiopoda</taxon>
        <taxon>Linguliformea</taxon>
        <taxon>Lingulata</taxon>
        <taxon>Lingulida</taxon>
        <taxon>Linguloidea</taxon>
        <taxon>Lingulidae</taxon>
        <taxon>Lingula</taxon>
    </lineage>
</organism>
<proteinExistence type="predicted"/>
<dbReference type="Proteomes" id="UP000085678">
    <property type="component" value="Unplaced"/>
</dbReference>
<keyword evidence="1" id="KW-0175">Coiled coil</keyword>